<evidence type="ECO:0000313" key="1">
    <source>
        <dbReference type="EMBL" id="GJS96153.1"/>
    </source>
</evidence>
<sequence>MRVKIPHDSPLSGGRTSNRAEGCLNLEELYVLCTNLLNRVLALETSKGAQASEILKLKSRIKKLKKKCQPIISHHRAWLRSVSSTFDDLDADLAHGMDDMEIEEAANEGRQNNETEELNLDADTKVIAEDKGSGEKGNSTVSTARPEVNTARPDVGIARQEIGTADPKTPLTTTTIFDDEEMTIADTLVKMKDNKAKGVVFKDTKELVRPKRSVLTLKPLPSIDPKDKGKGVLEEPEPPKKMIEVILMLLRLLEMQRLPDS</sequence>
<gene>
    <name evidence="1" type="ORF">Tco_0803121</name>
</gene>
<reference evidence="1" key="1">
    <citation type="journal article" date="2022" name="Int. J. Mol. Sci.">
        <title>Draft Genome of Tanacetum Coccineum: Genomic Comparison of Closely Related Tanacetum-Family Plants.</title>
        <authorList>
            <person name="Yamashiro T."/>
            <person name="Shiraishi A."/>
            <person name="Nakayama K."/>
            <person name="Satake H."/>
        </authorList>
    </citation>
    <scope>NUCLEOTIDE SEQUENCE</scope>
</reference>
<reference evidence="1" key="2">
    <citation type="submission" date="2022-01" db="EMBL/GenBank/DDBJ databases">
        <authorList>
            <person name="Yamashiro T."/>
            <person name="Shiraishi A."/>
            <person name="Satake H."/>
            <person name="Nakayama K."/>
        </authorList>
    </citation>
    <scope>NUCLEOTIDE SEQUENCE</scope>
</reference>
<accession>A0ABQ5A514</accession>
<name>A0ABQ5A514_9ASTR</name>
<dbReference type="EMBL" id="BQNB010011864">
    <property type="protein sequence ID" value="GJS96153.1"/>
    <property type="molecule type" value="Genomic_DNA"/>
</dbReference>
<organism evidence="1 2">
    <name type="scientific">Tanacetum coccineum</name>
    <dbReference type="NCBI Taxonomy" id="301880"/>
    <lineage>
        <taxon>Eukaryota</taxon>
        <taxon>Viridiplantae</taxon>
        <taxon>Streptophyta</taxon>
        <taxon>Embryophyta</taxon>
        <taxon>Tracheophyta</taxon>
        <taxon>Spermatophyta</taxon>
        <taxon>Magnoliopsida</taxon>
        <taxon>eudicotyledons</taxon>
        <taxon>Gunneridae</taxon>
        <taxon>Pentapetalae</taxon>
        <taxon>asterids</taxon>
        <taxon>campanulids</taxon>
        <taxon>Asterales</taxon>
        <taxon>Asteraceae</taxon>
        <taxon>Asteroideae</taxon>
        <taxon>Anthemideae</taxon>
        <taxon>Anthemidinae</taxon>
        <taxon>Tanacetum</taxon>
    </lineage>
</organism>
<comment type="caution">
    <text evidence="1">The sequence shown here is derived from an EMBL/GenBank/DDBJ whole genome shotgun (WGS) entry which is preliminary data.</text>
</comment>
<evidence type="ECO:0000313" key="2">
    <source>
        <dbReference type="Proteomes" id="UP001151760"/>
    </source>
</evidence>
<proteinExistence type="predicted"/>
<protein>
    <submittedName>
        <fullName evidence="1">Uncharacterized protein</fullName>
    </submittedName>
</protein>
<dbReference type="Proteomes" id="UP001151760">
    <property type="component" value="Unassembled WGS sequence"/>
</dbReference>
<keyword evidence="2" id="KW-1185">Reference proteome</keyword>